<keyword evidence="2" id="KW-1185">Reference proteome</keyword>
<protein>
    <submittedName>
        <fullName evidence="1">Uncharacterized protein</fullName>
    </submittedName>
</protein>
<gene>
    <name evidence="1" type="ORF">ACFP1K_07620</name>
</gene>
<proteinExistence type="predicted"/>
<accession>A0ABW1NCI9</accession>
<organism evidence="1 2">
    <name type="scientific">Sphaerisporangium aureirubrum</name>
    <dbReference type="NCBI Taxonomy" id="1544736"/>
    <lineage>
        <taxon>Bacteria</taxon>
        <taxon>Bacillati</taxon>
        <taxon>Actinomycetota</taxon>
        <taxon>Actinomycetes</taxon>
        <taxon>Streptosporangiales</taxon>
        <taxon>Streptosporangiaceae</taxon>
        <taxon>Sphaerisporangium</taxon>
    </lineage>
</organism>
<reference evidence="2" key="1">
    <citation type="journal article" date="2019" name="Int. J. Syst. Evol. Microbiol.">
        <title>The Global Catalogue of Microorganisms (GCM) 10K type strain sequencing project: providing services to taxonomists for standard genome sequencing and annotation.</title>
        <authorList>
            <consortium name="The Broad Institute Genomics Platform"/>
            <consortium name="The Broad Institute Genome Sequencing Center for Infectious Disease"/>
            <person name="Wu L."/>
            <person name="Ma J."/>
        </authorList>
    </citation>
    <scope>NUCLEOTIDE SEQUENCE [LARGE SCALE GENOMIC DNA]</scope>
    <source>
        <strain evidence="2">JCM 30346</strain>
    </source>
</reference>
<dbReference type="EMBL" id="JBHSRF010000007">
    <property type="protein sequence ID" value="MFC6081025.1"/>
    <property type="molecule type" value="Genomic_DNA"/>
</dbReference>
<evidence type="ECO:0000313" key="1">
    <source>
        <dbReference type="EMBL" id="MFC6081025.1"/>
    </source>
</evidence>
<name>A0ABW1NCI9_9ACTN</name>
<comment type="caution">
    <text evidence="1">The sequence shown here is derived from an EMBL/GenBank/DDBJ whole genome shotgun (WGS) entry which is preliminary data.</text>
</comment>
<evidence type="ECO:0000313" key="2">
    <source>
        <dbReference type="Proteomes" id="UP001596137"/>
    </source>
</evidence>
<dbReference type="Proteomes" id="UP001596137">
    <property type="component" value="Unassembled WGS sequence"/>
</dbReference>
<dbReference type="RefSeq" id="WP_380748427.1">
    <property type="nucleotide sequence ID" value="NZ_JBHSRF010000007.1"/>
</dbReference>
<sequence>MKCIGFDVTSGTACTRTAARAVTAGCPHEHVATRDLCLAHTADLAEGRMQCGNCLQADHSCTLTAHDPAAVIVSRRDLVNEITAPLVLTDDERTQLLSVLLDDPDTSPTRRPR</sequence>